<dbReference type="Gene3D" id="1.10.720.60">
    <property type="match status" value="1"/>
</dbReference>
<dbReference type="EC" id="3.1.3.77" evidence="4"/>
<dbReference type="SFLD" id="SFLDG01133">
    <property type="entry name" value="C1.5.4:_Enolase-phosphatase_Li"/>
    <property type="match status" value="1"/>
</dbReference>
<evidence type="ECO:0000256" key="3">
    <source>
        <dbReference type="ARBA" id="ARBA00023167"/>
    </source>
</evidence>
<comment type="pathway">
    <text evidence="4">Amino-acid biosynthesis; L-methionine biosynthesis via salvage pathway; L-methionine from S-methyl-5-thio-alpha-D-ribose 1-phosphate: step 4/6.</text>
</comment>
<comment type="subunit">
    <text evidence="4">Monomer.</text>
</comment>
<evidence type="ECO:0000313" key="6">
    <source>
        <dbReference type="Proteomes" id="UP000468901"/>
    </source>
</evidence>
<dbReference type="RefSeq" id="WP_152215148.1">
    <property type="nucleotide sequence ID" value="NZ_JBAQYD010000075.1"/>
</dbReference>
<dbReference type="SFLD" id="SFLDG01129">
    <property type="entry name" value="C1.5:_HAD__Beta-PGM__Phosphata"/>
    <property type="match status" value="1"/>
</dbReference>
<dbReference type="SFLD" id="SFLDS00003">
    <property type="entry name" value="Haloacid_Dehalogenase"/>
    <property type="match status" value="1"/>
</dbReference>
<dbReference type="PANTHER" id="PTHR20371">
    <property type="entry name" value="ENOLASE-PHOSPHATASE E1"/>
    <property type="match status" value="1"/>
</dbReference>
<keyword evidence="4" id="KW-0460">Magnesium</keyword>
<evidence type="ECO:0000256" key="2">
    <source>
        <dbReference type="ARBA" id="ARBA00022801"/>
    </source>
</evidence>
<keyword evidence="1 4" id="KW-0028">Amino-acid biosynthesis</keyword>
<keyword evidence="6" id="KW-1185">Reference proteome</keyword>
<comment type="function">
    <text evidence="4">Bifunctional enzyme that catalyzes the enolization of 2,3-diketo-5-methylthiopentyl-1-phosphate (DK-MTP-1-P) into the intermediate 2-hydroxy-3-keto-5-methylthiopentenyl-1-phosphate (HK-MTPenyl-1-P), which is then dephosphorylated to form the acireductone 1,2-dihydroxy-3-keto-5-methylthiopentene (DHK-MTPene).</text>
</comment>
<comment type="cofactor">
    <cofactor evidence="4">
        <name>Mg(2+)</name>
        <dbReference type="ChEBI" id="CHEBI:18420"/>
    </cofactor>
    <text evidence="4">Binds 1 Mg(2+) ion per subunit.</text>
</comment>
<dbReference type="InterPro" id="IPR023943">
    <property type="entry name" value="Enolase-ppase_E1"/>
</dbReference>
<dbReference type="HAMAP" id="MF_01681">
    <property type="entry name" value="Salvage_MtnC"/>
    <property type="match status" value="1"/>
</dbReference>
<dbReference type="NCBIfam" id="TIGR01691">
    <property type="entry name" value="enolase-ppase"/>
    <property type="match status" value="1"/>
</dbReference>
<dbReference type="GO" id="GO:0043874">
    <property type="term" value="F:acireductone synthase activity"/>
    <property type="evidence" value="ECO:0007669"/>
    <property type="project" value="UniProtKB-EC"/>
</dbReference>
<dbReference type="SUPFAM" id="SSF56784">
    <property type="entry name" value="HAD-like"/>
    <property type="match status" value="1"/>
</dbReference>
<reference evidence="5 6" key="1">
    <citation type="submission" date="2019-09" db="EMBL/GenBank/DDBJ databases">
        <title>Parvibaculum sedimenti sp. nov., isolated from sediment.</title>
        <authorList>
            <person name="Wang Y."/>
        </authorList>
    </citation>
    <scope>NUCLEOTIDE SEQUENCE [LARGE SCALE GENOMIC DNA]</scope>
    <source>
        <strain evidence="5 6">HXT-9</strain>
    </source>
</reference>
<dbReference type="Pfam" id="PF00702">
    <property type="entry name" value="Hydrolase"/>
    <property type="match status" value="1"/>
</dbReference>
<keyword evidence="2 4" id="KW-0378">Hydrolase</keyword>
<dbReference type="GO" id="GO:0043715">
    <property type="term" value="F:2,3-diketo-5-methylthiopentyl-1-phosphate enolase activity"/>
    <property type="evidence" value="ECO:0007669"/>
    <property type="project" value="UniProtKB-UniRule"/>
</dbReference>
<gene>
    <name evidence="4 5" type="primary">mtnC</name>
    <name evidence="5" type="ORF">F2P47_05350</name>
</gene>
<dbReference type="PRINTS" id="PR00413">
    <property type="entry name" value="HADHALOGNASE"/>
</dbReference>
<dbReference type="Proteomes" id="UP000468901">
    <property type="component" value="Unassembled WGS sequence"/>
</dbReference>
<comment type="pathway">
    <text evidence="4">Amino-acid biosynthesis; L-methionine biosynthesis via salvage pathway; L-methionine from S-methyl-5-thio-alpha-D-ribose 1-phosphate: step 3/6.</text>
</comment>
<dbReference type="GO" id="GO:0043716">
    <property type="term" value="F:2-hydroxy-3-keto-5-methylthiopentenyl-1-phosphate phosphatase activity"/>
    <property type="evidence" value="ECO:0007669"/>
    <property type="project" value="UniProtKB-UniRule"/>
</dbReference>
<accession>A0A6N6VKW4</accession>
<dbReference type="Gene3D" id="3.40.50.1000">
    <property type="entry name" value="HAD superfamily/HAD-like"/>
    <property type="match status" value="1"/>
</dbReference>
<comment type="catalytic activity">
    <reaction evidence="4">
        <text>5-methylsulfanyl-2,3-dioxopentyl phosphate + H2O = 1,2-dihydroxy-5-(methylsulfanyl)pent-1-en-3-one + phosphate</text>
        <dbReference type="Rhea" id="RHEA:21700"/>
        <dbReference type="ChEBI" id="CHEBI:15377"/>
        <dbReference type="ChEBI" id="CHEBI:43474"/>
        <dbReference type="ChEBI" id="CHEBI:49252"/>
        <dbReference type="ChEBI" id="CHEBI:58828"/>
        <dbReference type="EC" id="3.1.3.77"/>
    </reaction>
</comment>
<evidence type="ECO:0000256" key="1">
    <source>
        <dbReference type="ARBA" id="ARBA00022605"/>
    </source>
</evidence>
<dbReference type="EMBL" id="WESC01000004">
    <property type="protein sequence ID" value="KAB7741175.1"/>
    <property type="molecule type" value="Genomic_DNA"/>
</dbReference>
<dbReference type="GO" id="GO:0019509">
    <property type="term" value="P:L-methionine salvage from methylthioadenosine"/>
    <property type="evidence" value="ECO:0007669"/>
    <property type="project" value="UniProtKB-UniRule"/>
</dbReference>
<protein>
    <recommendedName>
        <fullName evidence="4">Enolase-phosphatase E1</fullName>
        <ecNumber evidence="4">3.1.3.77</ecNumber>
    </recommendedName>
    <alternativeName>
        <fullName evidence="4">2,3-diketo-5-methylthio-1-phosphopentane phosphatase</fullName>
    </alternativeName>
</protein>
<proteinExistence type="inferred from homology"/>
<sequence>MRIAAVLTDIEGTTTPISFVHEALFPYARARIAEFCKAHEAEPEVAEALAAARALDGYPGLDLDTTIGLLIRWIDEDRKAGPLKTLQGLIWRKGYEEGVLKGQVYEDAADYLNRWHASGISLFVYSSGSVEAQKLIFGYSDKGDLATLFSGFFDTAVGAKLETASYERIAREVGIKPANILFLSDNPEEIVAAKAAGLQVARIDRALGLDDAHREDGVLVAGSFSPVDRDFF</sequence>
<dbReference type="GO" id="GO:0000287">
    <property type="term" value="F:magnesium ion binding"/>
    <property type="evidence" value="ECO:0007669"/>
    <property type="project" value="UniProtKB-UniRule"/>
</dbReference>
<comment type="caution">
    <text evidence="5">The sequence shown here is derived from an EMBL/GenBank/DDBJ whole genome shotgun (WGS) entry which is preliminary data.</text>
</comment>
<name>A0A6N6VKW4_9HYPH</name>
<dbReference type="PANTHER" id="PTHR20371:SF1">
    <property type="entry name" value="ENOLASE-PHOSPHATASE E1"/>
    <property type="match status" value="1"/>
</dbReference>
<dbReference type="InterPro" id="IPR036412">
    <property type="entry name" value="HAD-like_sf"/>
</dbReference>
<organism evidence="5 6">
    <name type="scientific">Parvibaculum sedimenti</name>
    <dbReference type="NCBI Taxonomy" id="2608632"/>
    <lineage>
        <taxon>Bacteria</taxon>
        <taxon>Pseudomonadati</taxon>
        <taxon>Pseudomonadota</taxon>
        <taxon>Alphaproteobacteria</taxon>
        <taxon>Hyphomicrobiales</taxon>
        <taxon>Parvibaculaceae</taxon>
        <taxon>Parvibaculum</taxon>
    </lineage>
</organism>
<evidence type="ECO:0000256" key="4">
    <source>
        <dbReference type="HAMAP-Rule" id="MF_01681"/>
    </source>
</evidence>
<dbReference type="InterPro" id="IPR006439">
    <property type="entry name" value="HAD-SF_hydro_IA"/>
</dbReference>
<dbReference type="SFLD" id="SFLDF00044">
    <property type="entry name" value="enolase-phosphatase"/>
    <property type="match status" value="1"/>
</dbReference>
<dbReference type="UniPathway" id="UPA00904">
    <property type="reaction ID" value="UER00876"/>
</dbReference>
<keyword evidence="4" id="KW-0479">Metal-binding</keyword>
<dbReference type="CDD" id="cd01629">
    <property type="entry name" value="HAD_EP"/>
    <property type="match status" value="1"/>
</dbReference>
<dbReference type="AlphaFoldDB" id="A0A6N6VKW4"/>
<evidence type="ECO:0000313" key="5">
    <source>
        <dbReference type="EMBL" id="KAB7741175.1"/>
    </source>
</evidence>
<dbReference type="NCBIfam" id="TIGR01549">
    <property type="entry name" value="HAD-SF-IA-v1"/>
    <property type="match status" value="1"/>
</dbReference>
<dbReference type="InterPro" id="IPR023214">
    <property type="entry name" value="HAD_sf"/>
</dbReference>
<comment type="similarity">
    <text evidence="4">Belongs to the HAD-like hydrolase superfamily. MasA/MtnC family.</text>
</comment>
<keyword evidence="3 4" id="KW-0486">Methionine biosynthesis</keyword>